<evidence type="ECO:0000256" key="2">
    <source>
        <dbReference type="ARBA" id="ARBA00022980"/>
    </source>
</evidence>
<keyword evidence="2 6" id="KW-0689">Ribosomal protein</keyword>
<dbReference type="PANTHER" id="PTHR10934:SF2">
    <property type="entry name" value="LARGE RIBOSOMAL SUBUNIT PROTEIN EL18"/>
    <property type="match status" value="1"/>
</dbReference>
<reference evidence="6" key="1">
    <citation type="journal article" date="2011" name="PLoS ONE">
        <title>Spliced Leader RNAs, Mitochondrial Gene Frameshifts and Multi-Protein Phylogeny Expand Support for the Genus Perkinsus as a Unique Group of Alveolates.</title>
        <authorList>
            <person name="Zhang H."/>
            <person name="Campbell D.A."/>
            <person name="Sturm N.R."/>
            <person name="Dungan C.F."/>
            <person name="Lin S."/>
        </authorList>
    </citation>
    <scope>NUCLEOTIDE SEQUENCE</scope>
    <source>
        <strain evidence="6">CCMP2778</strain>
    </source>
</reference>
<dbReference type="GO" id="GO:0003735">
    <property type="term" value="F:structural constituent of ribosome"/>
    <property type="evidence" value="ECO:0007669"/>
    <property type="project" value="InterPro"/>
</dbReference>
<comment type="similarity">
    <text evidence="1">Belongs to the eukaryotic ribosomal protein eL18 family.</text>
</comment>
<accession>F8QQH0</accession>
<evidence type="ECO:0000256" key="3">
    <source>
        <dbReference type="ARBA" id="ARBA00023274"/>
    </source>
</evidence>
<dbReference type="GO" id="GO:0003723">
    <property type="term" value="F:RNA binding"/>
    <property type="evidence" value="ECO:0007669"/>
    <property type="project" value="TreeGrafter"/>
</dbReference>
<dbReference type="InterPro" id="IPR000039">
    <property type="entry name" value="Ribosomal_eL18"/>
</dbReference>
<dbReference type="PANTHER" id="PTHR10934">
    <property type="entry name" value="60S RIBOSOMAL PROTEIN L18"/>
    <property type="match status" value="1"/>
</dbReference>
<dbReference type="InterPro" id="IPR021131">
    <property type="entry name" value="Ribosomal_uL15/eL18"/>
</dbReference>
<gene>
    <name evidence="6" type="primary">RP-L18</name>
</gene>
<sequence length="186" mass="20763">MGIDIIAGGRVKTKKRLCKSNNPYVRLLCKLYKFMSRRTDSKFNKVIYKRLNMSRRNRPPLSLSKLTSAMEGKDGKIACVVGTVTDDKRLMEVPKLVVCATRYTETARARILKAGGECLTFDALALRSPLGQGTVLLRGPVKAREAERHFGKAPGVPNSTTAPHVRSKGRKFEKARGRRKSRGFKV</sequence>
<evidence type="ECO:0000256" key="1">
    <source>
        <dbReference type="ARBA" id="ARBA00006815"/>
    </source>
</evidence>
<dbReference type="InterPro" id="IPR021132">
    <property type="entry name" value="Ribosomal_eL18/eL18-A/B/_CS"/>
</dbReference>
<dbReference type="InterPro" id="IPR036227">
    <property type="entry name" value="Ribosomal_uL15/eL18_sf"/>
</dbReference>
<dbReference type="GO" id="GO:0022625">
    <property type="term" value="C:cytosolic large ribosomal subunit"/>
    <property type="evidence" value="ECO:0007669"/>
    <property type="project" value="TreeGrafter"/>
</dbReference>
<proteinExistence type="evidence at transcript level"/>
<evidence type="ECO:0000256" key="4">
    <source>
        <dbReference type="SAM" id="MobiDB-lite"/>
    </source>
</evidence>
<dbReference type="PROSITE" id="PS01106">
    <property type="entry name" value="RIBOSOMAL_L18E"/>
    <property type="match status" value="1"/>
</dbReference>
<name>F8QQH0_KARVE</name>
<dbReference type="AlphaFoldDB" id="F8QQH0"/>
<evidence type="ECO:0000259" key="5">
    <source>
        <dbReference type="Pfam" id="PF17135"/>
    </source>
</evidence>
<evidence type="ECO:0000313" key="6">
    <source>
        <dbReference type="EMBL" id="ADV03016.1"/>
    </source>
</evidence>
<protein>
    <submittedName>
        <fullName evidence="6">Ribosomal protein L18</fullName>
    </submittedName>
</protein>
<organism evidence="6">
    <name type="scientific">Karlodinium veneficum</name>
    <name type="common">Dinoflagellate</name>
    <name type="synonym">Karlodinium micrum</name>
    <dbReference type="NCBI Taxonomy" id="407301"/>
    <lineage>
        <taxon>Eukaryota</taxon>
        <taxon>Sar</taxon>
        <taxon>Alveolata</taxon>
        <taxon>Dinophyceae</taxon>
        <taxon>Gymnodiniales</taxon>
        <taxon>Kareniaceae</taxon>
        <taxon>Karlodinium</taxon>
    </lineage>
</organism>
<dbReference type="FunFam" id="3.100.10.10:FF:000001">
    <property type="entry name" value="60S ribosomal protein L18"/>
    <property type="match status" value="1"/>
</dbReference>
<dbReference type="EMBL" id="GU372978">
    <property type="protein sequence ID" value="ADV03016.1"/>
    <property type="molecule type" value="mRNA"/>
</dbReference>
<dbReference type="Pfam" id="PF17135">
    <property type="entry name" value="Ribosomal_L18"/>
    <property type="match status" value="1"/>
</dbReference>
<feature type="domain" description="Large ribosomal subunit protein uL15/eL18" evidence="5">
    <location>
        <begin position="2"/>
        <end position="186"/>
    </location>
</feature>
<dbReference type="Gene3D" id="3.100.10.10">
    <property type="match status" value="1"/>
</dbReference>
<feature type="compositionally biased region" description="Basic residues" evidence="4">
    <location>
        <begin position="176"/>
        <end position="186"/>
    </location>
</feature>
<feature type="region of interest" description="Disordered" evidence="4">
    <location>
        <begin position="147"/>
        <end position="186"/>
    </location>
</feature>
<dbReference type="SUPFAM" id="SSF52080">
    <property type="entry name" value="Ribosomal proteins L15p and L18e"/>
    <property type="match status" value="1"/>
</dbReference>
<keyword evidence="3" id="KW-0687">Ribonucleoprotein</keyword>
<dbReference type="GO" id="GO:0006412">
    <property type="term" value="P:translation"/>
    <property type="evidence" value="ECO:0007669"/>
    <property type="project" value="InterPro"/>
</dbReference>